<dbReference type="InterPro" id="IPR014727">
    <property type="entry name" value="TopoI_cat_a/b-sub_euk"/>
</dbReference>
<evidence type="ECO:0000313" key="3">
    <source>
        <dbReference type="EMBL" id="KAJ9672982.1"/>
    </source>
</evidence>
<sequence>MEEKKEEENKLNKETKEGDVAQKIVVYQHTNKTIKVAIICNHQRTVSKSYAAQMTRLTEKIHELKGVLNRLKTDLARAKKGKPPLKDADGKRRNLTPEA</sequence>
<evidence type="ECO:0000259" key="2">
    <source>
        <dbReference type="Pfam" id="PF01028"/>
    </source>
</evidence>
<organism evidence="3 4">
    <name type="scientific">Vitis rotundifolia</name>
    <name type="common">Muscadine grape</name>
    <dbReference type="NCBI Taxonomy" id="103349"/>
    <lineage>
        <taxon>Eukaryota</taxon>
        <taxon>Viridiplantae</taxon>
        <taxon>Streptophyta</taxon>
        <taxon>Embryophyta</taxon>
        <taxon>Tracheophyta</taxon>
        <taxon>Spermatophyta</taxon>
        <taxon>Magnoliopsida</taxon>
        <taxon>eudicotyledons</taxon>
        <taxon>Gunneridae</taxon>
        <taxon>Pentapetalae</taxon>
        <taxon>rosids</taxon>
        <taxon>Vitales</taxon>
        <taxon>Vitaceae</taxon>
        <taxon>Viteae</taxon>
        <taxon>Vitis</taxon>
    </lineage>
</organism>
<dbReference type="GO" id="GO:0006260">
    <property type="term" value="P:DNA replication"/>
    <property type="evidence" value="ECO:0007669"/>
    <property type="project" value="TreeGrafter"/>
</dbReference>
<dbReference type="GO" id="GO:0005694">
    <property type="term" value="C:chromosome"/>
    <property type="evidence" value="ECO:0007669"/>
    <property type="project" value="InterPro"/>
</dbReference>
<dbReference type="GO" id="GO:0005730">
    <property type="term" value="C:nucleolus"/>
    <property type="evidence" value="ECO:0007669"/>
    <property type="project" value="TreeGrafter"/>
</dbReference>
<dbReference type="InterPro" id="IPR011010">
    <property type="entry name" value="DNA_brk_join_enz"/>
</dbReference>
<feature type="domain" description="DNA topoisomerase I catalytic core eukaryotic-type" evidence="2">
    <location>
        <begin position="9"/>
        <end position="74"/>
    </location>
</feature>
<dbReference type="PANTHER" id="PTHR10290:SF23">
    <property type="entry name" value="DNA TOPOISOMERASE 1 BETA"/>
    <property type="match status" value="1"/>
</dbReference>
<dbReference type="InterPro" id="IPR013500">
    <property type="entry name" value="TopoI_cat_euk"/>
</dbReference>
<dbReference type="EMBL" id="JARBHA010000019">
    <property type="protein sequence ID" value="KAJ9672982.1"/>
    <property type="molecule type" value="Genomic_DNA"/>
</dbReference>
<proteinExistence type="predicted"/>
<keyword evidence="4" id="KW-1185">Reference proteome</keyword>
<dbReference type="Pfam" id="PF01028">
    <property type="entry name" value="Topoisom_I"/>
    <property type="match status" value="1"/>
</dbReference>
<dbReference type="GO" id="GO:0007059">
    <property type="term" value="P:chromosome segregation"/>
    <property type="evidence" value="ECO:0007669"/>
    <property type="project" value="TreeGrafter"/>
</dbReference>
<dbReference type="AlphaFoldDB" id="A0AA39D8D1"/>
<protein>
    <recommendedName>
        <fullName evidence="2">DNA topoisomerase I catalytic core eukaryotic-type domain-containing protein</fullName>
    </recommendedName>
</protein>
<dbReference type="GO" id="GO:0006265">
    <property type="term" value="P:DNA topological change"/>
    <property type="evidence" value="ECO:0007669"/>
    <property type="project" value="InterPro"/>
</dbReference>
<dbReference type="PANTHER" id="PTHR10290">
    <property type="entry name" value="DNA TOPOISOMERASE I"/>
    <property type="match status" value="1"/>
</dbReference>
<feature type="region of interest" description="Disordered" evidence="1">
    <location>
        <begin position="76"/>
        <end position="99"/>
    </location>
</feature>
<reference evidence="3 4" key="1">
    <citation type="journal article" date="2023" name="BMC Biotechnol.">
        <title>Vitis rotundifolia cv Carlos genome sequencing.</title>
        <authorList>
            <person name="Huff M."/>
            <person name="Hulse-Kemp A."/>
            <person name="Scheffler B."/>
            <person name="Youngblood R."/>
            <person name="Simpson S."/>
            <person name="Babiker E."/>
            <person name="Staton M."/>
        </authorList>
    </citation>
    <scope>NUCLEOTIDE SEQUENCE [LARGE SCALE GENOMIC DNA]</scope>
    <source>
        <tissue evidence="3">Leaf</tissue>
    </source>
</reference>
<evidence type="ECO:0000313" key="4">
    <source>
        <dbReference type="Proteomes" id="UP001168098"/>
    </source>
</evidence>
<dbReference type="InterPro" id="IPR051062">
    <property type="entry name" value="Topoisomerase_IB"/>
</dbReference>
<dbReference type="Proteomes" id="UP001168098">
    <property type="component" value="Unassembled WGS sequence"/>
</dbReference>
<dbReference type="Gene3D" id="1.10.132.10">
    <property type="match status" value="1"/>
</dbReference>
<name>A0AA39D8D1_VITRO</name>
<dbReference type="SUPFAM" id="SSF56349">
    <property type="entry name" value="DNA breaking-rejoining enzymes"/>
    <property type="match status" value="1"/>
</dbReference>
<dbReference type="GO" id="GO:0003677">
    <property type="term" value="F:DNA binding"/>
    <property type="evidence" value="ECO:0007669"/>
    <property type="project" value="InterPro"/>
</dbReference>
<gene>
    <name evidence="3" type="ORF">PVL29_026308</name>
</gene>
<comment type="caution">
    <text evidence="3">The sequence shown here is derived from an EMBL/GenBank/DDBJ whole genome shotgun (WGS) entry which is preliminary data.</text>
</comment>
<accession>A0AA39D8D1</accession>
<dbReference type="GO" id="GO:0003917">
    <property type="term" value="F:DNA topoisomerase type I (single strand cut, ATP-independent) activity"/>
    <property type="evidence" value="ECO:0007669"/>
    <property type="project" value="InterPro"/>
</dbReference>
<evidence type="ECO:0000256" key="1">
    <source>
        <dbReference type="SAM" id="MobiDB-lite"/>
    </source>
</evidence>